<protein>
    <submittedName>
        <fullName evidence="7">Uncharacterized protein</fullName>
    </submittedName>
</protein>
<sequence length="1304" mass="145932">MSSPLDSNACKDHPYGLNDVRRKELSIPESMRILSDEKGLSTVISTGLTLPQLSPDTAERVFPIRSVVSVDSNPSSALQTPSLEISESKASPFGEGPWTFPVTSGKPWSQPTLSPTKESCCESLSSDFVPKDRPIFLTGSDRKPSDTLLRMSKDGDQSSIASGKCTSEPWQSNRGQPFHTLNQVQSFGALIVLQECRGRLAVQVTSKNSKDIVGYTPRELFDLDCFCDILRHDQRDDFLYHARFVRDEDRNVEQHGPDVLILFISTPNLKTKSFWCTMHASNENMDYIICELEPEEDSMSIFTLVGHAESDGDNDGNSGLSPKKATRPLRALRMFRERKGEFDLTNILNAMSRVLQLAWNAQTLDALLNGVIEVIRELIGFSRVAVYQFDSDWNSLGLADSVDPEMAHKSYQDMTPLSSISADELRRLHLLNKVCTLYSHNQPSADLIYRDSETEIAGVDMTHCYLLSTSSEFVSTPAHTYMSIGIYVFGNLWGLISCQAFEQDMRLLPPIHKLCWLISNTISSNIERLSYTLPFNIQEHSSTAEVKVYKCDTAPAGDIVSLFGADYGVSLIFDETKILGKPSDSQEVLAVVEYLKSRKLNRILWSTEITKDFQDLNYPPGFKHISGLLYIPLSADSRDFIIFFRASQWSDPIPTRNEDVSNYGLSANLNPDGKGSYYRPHAWSAVDLGKAYMLSVVYRTFIQVWQQKEAALQSTQLMRLLLANSAHEFRTPLNAIINYLEIALDGSLSQETRDNLSRSHSASRSLIYIINDLLDLTNAENGQNLIKDEIFNLSETLNEAIDIFWEEAKQKHVKLHLLQHSRLPRVLGDQRRVRQVITNLISNAVQHTSSGAVTVESCILPDKSEPNKIGIEVAIHDTGAGMSEETVEALFCELEQVSNEDYIRNSCMDSSGNETEESKNVLGLGLALVARIVRNMDGQLSVKSEKGKGSCFKIRLRFPLPSTELEGVYVQNTDLKEASRLDEGDKQTDREYDSDRICTSQNSTEQDRQSDSTDLPASGDERRHSNDSCGKDLFPTANYDTGISVTTDASHLNHFSKTGSSNRGFPSLTRPRLVSMLSWPPQQEREADAARPLNASREEQPKCDDACQPGKTSKQGQSEVTDRNTPVDAKSVSTKENSANQISKSADTSLHVLVAEDDPINSTILRKRLEKSGHTVHMTGNGKECASVYRENHQFFDAILMDIQMPIVDGITSTRMIREFEQSTDSISPSNRDSNIRRTPIFAVSASLLEKDRQAYIDSGFDGWIMKPIDFHRVNLLLKGTQKEDIRSSCTYESGMWEKGGWFE</sequence>
<evidence type="ECO:0000256" key="3">
    <source>
        <dbReference type="SAM" id="MobiDB-lite"/>
    </source>
</evidence>
<dbReference type="Gene3D" id="1.10.287.130">
    <property type="match status" value="1"/>
</dbReference>
<feature type="compositionally biased region" description="Basic and acidic residues" evidence="3">
    <location>
        <begin position="1019"/>
        <end position="1030"/>
    </location>
</feature>
<feature type="compositionally biased region" description="Basic and acidic residues" evidence="3">
    <location>
        <begin position="1096"/>
        <end position="1105"/>
    </location>
</feature>
<feature type="compositionally biased region" description="Polar residues" evidence="3">
    <location>
        <begin position="1131"/>
        <end position="1143"/>
    </location>
</feature>
<dbReference type="InterPro" id="IPR036890">
    <property type="entry name" value="HATPase_C_sf"/>
</dbReference>
<reference evidence="8" key="1">
    <citation type="submission" date="2017-02" db="EMBL/GenBank/DDBJ databases">
        <authorList>
            <person name="Tafer H."/>
            <person name="Lopandic K."/>
        </authorList>
    </citation>
    <scope>NUCLEOTIDE SEQUENCE [LARGE SCALE GENOMIC DNA]</scope>
    <source>
        <strain evidence="8">CBS 366.77</strain>
    </source>
</reference>
<dbReference type="PROSITE" id="PS50109">
    <property type="entry name" value="HIS_KIN"/>
    <property type="match status" value="1"/>
</dbReference>
<feature type="domain" description="Response regulatory" evidence="6">
    <location>
        <begin position="1151"/>
        <end position="1282"/>
    </location>
</feature>
<dbReference type="Pfam" id="PF00072">
    <property type="entry name" value="Response_reg"/>
    <property type="match status" value="1"/>
</dbReference>
<evidence type="ECO:0000256" key="2">
    <source>
        <dbReference type="PROSITE-ProRule" id="PRU00169"/>
    </source>
</evidence>
<evidence type="ECO:0000313" key="7">
    <source>
        <dbReference type="EMBL" id="RJE25907.1"/>
    </source>
</evidence>
<dbReference type="STRING" id="2070753.A0A3A2ZX00"/>
<dbReference type="PANTHER" id="PTHR43719:SF28">
    <property type="entry name" value="PEROXIDE STRESS-ACTIVATED HISTIDINE KINASE MAK1-RELATED"/>
    <property type="match status" value="1"/>
</dbReference>
<dbReference type="EMBL" id="MVGC01000034">
    <property type="protein sequence ID" value="RJE25907.1"/>
    <property type="molecule type" value="Genomic_DNA"/>
</dbReference>
<feature type="compositionally biased region" description="Basic and acidic residues" evidence="3">
    <location>
        <begin position="979"/>
        <end position="996"/>
    </location>
</feature>
<dbReference type="Pfam" id="PF02518">
    <property type="entry name" value="HATPase_c"/>
    <property type="match status" value="1"/>
</dbReference>
<keyword evidence="8" id="KW-1185">Reference proteome</keyword>
<dbReference type="PROSITE" id="PS50046">
    <property type="entry name" value="PHYTOCHROME_2"/>
    <property type="match status" value="1"/>
</dbReference>
<name>A0A3A2ZX00_9EURO</name>
<organism evidence="7 8">
    <name type="scientific">Aspergillus sclerotialis</name>
    <dbReference type="NCBI Taxonomy" id="2070753"/>
    <lineage>
        <taxon>Eukaryota</taxon>
        <taxon>Fungi</taxon>
        <taxon>Dikarya</taxon>
        <taxon>Ascomycota</taxon>
        <taxon>Pezizomycotina</taxon>
        <taxon>Eurotiomycetes</taxon>
        <taxon>Eurotiomycetidae</taxon>
        <taxon>Eurotiales</taxon>
        <taxon>Aspergillaceae</taxon>
        <taxon>Aspergillus</taxon>
        <taxon>Aspergillus subgen. Polypaecilum</taxon>
    </lineage>
</organism>
<feature type="compositionally biased region" description="Polar residues" evidence="3">
    <location>
        <begin position="1110"/>
        <end position="1119"/>
    </location>
</feature>
<dbReference type="SMART" id="SM00448">
    <property type="entry name" value="REC"/>
    <property type="match status" value="1"/>
</dbReference>
<dbReference type="SUPFAM" id="SSF52172">
    <property type="entry name" value="CheY-like"/>
    <property type="match status" value="1"/>
</dbReference>
<evidence type="ECO:0000259" key="6">
    <source>
        <dbReference type="PROSITE" id="PS50110"/>
    </source>
</evidence>
<dbReference type="GO" id="GO:0000155">
    <property type="term" value="F:phosphorelay sensor kinase activity"/>
    <property type="evidence" value="ECO:0007669"/>
    <property type="project" value="InterPro"/>
</dbReference>
<dbReference type="PRINTS" id="PR00344">
    <property type="entry name" value="BCTRLSENSOR"/>
</dbReference>
<proteinExistence type="predicted"/>
<dbReference type="Gene3D" id="3.30.450.40">
    <property type="match status" value="1"/>
</dbReference>
<dbReference type="InterPro" id="IPR004358">
    <property type="entry name" value="Sig_transdc_His_kin-like_C"/>
</dbReference>
<dbReference type="Gene3D" id="3.30.450.20">
    <property type="entry name" value="PAS domain"/>
    <property type="match status" value="1"/>
</dbReference>
<dbReference type="Gene3D" id="3.40.50.2300">
    <property type="match status" value="1"/>
</dbReference>
<gene>
    <name evidence="7" type="ORF">PHISCL_01749</name>
</gene>
<dbReference type="InterPro" id="IPR003661">
    <property type="entry name" value="HisK_dim/P_dom"/>
</dbReference>
<dbReference type="Pfam" id="PF00512">
    <property type="entry name" value="HisKA"/>
    <property type="match status" value="1"/>
</dbReference>
<dbReference type="CDD" id="cd17546">
    <property type="entry name" value="REC_hyHK_CKI1_RcsC-like"/>
    <property type="match status" value="1"/>
</dbReference>
<evidence type="ECO:0000256" key="1">
    <source>
        <dbReference type="ARBA" id="ARBA00022553"/>
    </source>
</evidence>
<dbReference type="InterPro" id="IPR036097">
    <property type="entry name" value="HisK_dim/P_sf"/>
</dbReference>
<dbReference type="InterPro" id="IPR050956">
    <property type="entry name" value="2C_system_His_kinase"/>
</dbReference>
<dbReference type="InterPro" id="IPR035965">
    <property type="entry name" value="PAS-like_dom_sf"/>
</dbReference>
<keyword evidence="1 2" id="KW-0597">Phosphoprotein</keyword>
<dbReference type="InterPro" id="IPR005467">
    <property type="entry name" value="His_kinase_dom"/>
</dbReference>
<dbReference type="FunFam" id="1.10.287.130:FF:000048">
    <property type="entry name" value="Sensor histidine kinase/response regulator"/>
    <property type="match status" value="1"/>
</dbReference>
<feature type="domain" description="Phytochrome chromophore attachment site" evidence="4">
    <location>
        <begin position="363"/>
        <end position="520"/>
    </location>
</feature>
<feature type="domain" description="Histidine kinase" evidence="5">
    <location>
        <begin position="724"/>
        <end position="960"/>
    </location>
</feature>
<dbReference type="SUPFAM" id="SSF47384">
    <property type="entry name" value="Homodimeric domain of signal transducing histidine kinase"/>
    <property type="match status" value="1"/>
</dbReference>
<dbReference type="SMART" id="SM00388">
    <property type="entry name" value="HisKA"/>
    <property type="match status" value="1"/>
</dbReference>
<dbReference type="InterPro" id="IPR029016">
    <property type="entry name" value="GAF-like_dom_sf"/>
</dbReference>
<dbReference type="InterPro" id="IPR016132">
    <property type="entry name" value="Phyto_chromo_attachment"/>
</dbReference>
<dbReference type="CDD" id="cd00082">
    <property type="entry name" value="HisKA"/>
    <property type="match status" value="1"/>
</dbReference>
<dbReference type="OrthoDB" id="2015534at2759"/>
<evidence type="ECO:0000259" key="4">
    <source>
        <dbReference type="PROSITE" id="PS50046"/>
    </source>
</evidence>
<dbReference type="InterPro" id="IPR001789">
    <property type="entry name" value="Sig_transdc_resp-reg_receiver"/>
</dbReference>
<dbReference type="SUPFAM" id="SSF55781">
    <property type="entry name" value="GAF domain-like"/>
    <property type="match status" value="2"/>
</dbReference>
<dbReference type="Proteomes" id="UP000266188">
    <property type="component" value="Unassembled WGS sequence"/>
</dbReference>
<evidence type="ECO:0000313" key="8">
    <source>
        <dbReference type="Proteomes" id="UP000266188"/>
    </source>
</evidence>
<feature type="region of interest" description="Disordered" evidence="3">
    <location>
        <begin position="979"/>
        <end position="1033"/>
    </location>
</feature>
<comment type="caution">
    <text evidence="7">The sequence shown here is derived from an EMBL/GenBank/DDBJ whole genome shotgun (WGS) entry which is preliminary data.</text>
</comment>
<evidence type="ECO:0000259" key="5">
    <source>
        <dbReference type="PROSITE" id="PS50109"/>
    </source>
</evidence>
<dbReference type="SUPFAM" id="SSF55874">
    <property type="entry name" value="ATPase domain of HSP90 chaperone/DNA topoisomerase II/histidine kinase"/>
    <property type="match status" value="1"/>
</dbReference>
<dbReference type="PROSITE" id="PS50110">
    <property type="entry name" value="RESPONSE_REGULATORY"/>
    <property type="match status" value="1"/>
</dbReference>
<dbReference type="Gene3D" id="3.30.450.270">
    <property type="match status" value="1"/>
</dbReference>
<dbReference type="SUPFAM" id="SSF55785">
    <property type="entry name" value="PYP-like sensor domain (PAS domain)"/>
    <property type="match status" value="1"/>
</dbReference>
<dbReference type="Gene3D" id="3.30.565.10">
    <property type="entry name" value="Histidine kinase-like ATPase, C-terminal domain"/>
    <property type="match status" value="1"/>
</dbReference>
<feature type="modified residue" description="4-aspartylphosphate" evidence="2">
    <location>
        <position position="1202"/>
    </location>
</feature>
<dbReference type="InterPro" id="IPR011006">
    <property type="entry name" value="CheY-like_superfamily"/>
</dbReference>
<dbReference type="InterPro" id="IPR043150">
    <property type="entry name" value="Phytochrome_PHY_sf"/>
</dbReference>
<accession>A0A3A2ZX00</accession>
<dbReference type="PANTHER" id="PTHR43719">
    <property type="entry name" value="TWO-COMPONENT HISTIDINE KINASE"/>
    <property type="match status" value="1"/>
</dbReference>
<feature type="region of interest" description="Disordered" evidence="3">
    <location>
        <begin position="1079"/>
        <end position="1143"/>
    </location>
</feature>
<dbReference type="InterPro" id="IPR003594">
    <property type="entry name" value="HATPase_dom"/>
</dbReference>
<dbReference type="SMART" id="SM00387">
    <property type="entry name" value="HATPase_c"/>
    <property type="match status" value="1"/>
</dbReference>